<feature type="compositionally biased region" description="Low complexity" evidence="1">
    <location>
        <begin position="97"/>
        <end position="106"/>
    </location>
</feature>
<dbReference type="InterPro" id="IPR036869">
    <property type="entry name" value="J_dom_sf"/>
</dbReference>
<keyword evidence="2" id="KW-1133">Transmembrane helix</keyword>
<proteinExistence type="predicted"/>
<name>A0A5B9R9V9_9BACT</name>
<keyword evidence="2" id="KW-0812">Transmembrane</keyword>
<dbReference type="RefSeq" id="WP_068135868.1">
    <property type="nucleotide sequence ID" value="NZ_CP042914.1"/>
</dbReference>
<reference evidence="4 5" key="1">
    <citation type="submission" date="2019-08" db="EMBL/GenBank/DDBJ databases">
        <title>Deep-cultivation of Planctomycetes and their phenomic and genomic characterization uncovers novel biology.</title>
        <authorList>
            <person name="Wiegand S."/>
            <person name="Jogler M."/>
            <person name="Boedeker C."/>
            <person name="Pinto D."/>
            <person name="Vollmers J."/>
            <person name="Rivas-Marin E."/>
            <person name="Kohn T."/>
            <person name="Peeters S.H."/>
            <person name="Heuer A."/>
            <person name="Rast P."/>
            <person name="Oberbeckmann S."/>
            <person name="Bunk B."/>
            <person name="Jeske O."/>
            <person name="Meyerdierks A."/>
            <person name="Storesund J.E."/>
            <person name="Kallscheuer N."/>
            <person name="Luecker S."/>
            <person name="Lage O.M."/>
            <person name="Pohl T."/>
            <person name="Merkel B.J."/>
            <person name="Hornburger P."/>
            <person name="Mueller R.-W."/>
            <person name="Bruemmer F."/>
            <person name="Labrenz M."/>
            <person name="Spormann A.M."/>
            <person name="Op den Camp H."/>
            <person name="Overmann J."/>
            <person name="Amann R."/>
            <person name="Jetten M.S.M."/>
            <person name="Mascher T."/>
            <person name="Medema M.H."/>
            <person name="Devos D.P."/>
            <person name="Kaster A.-K."/>
            <person name="Ovreas L."/>
            <person name="Rohde M."/>
            <person name="Galperin M.Y."/>
            <person name="Jogler C."/>
        </authorList>
    </citation>
    <scope>NUCLEOTIDE SEQUENCE [LARGE SCALE GENOMIC DNA]</scope>
    <source>
        <strain evidence="4 5">UC8</strain>
    </source>
</reference>
<dbReference type="PROSITE" id="PS50076">
    <property type="entry name" value="DNAJ_2"/>
    <property type="match status" value="1"/>
</dbReference>
<feature type="region of interest" description="Disordered" evidence="1">
    <location>
        <begin position="83"/>
        <end position="106"/>
    </location>
</feature>
<dbReference type="EMBL" id="CP042914">
    <property type="protein sequence ID" value="QEG43831.1"/>
    <property type="molecule type" value="Genomic_DNA"/>
</dbReference>
<dbReference type="KEGG" id="rul:UC8_58880"/>
<dbReference type="Gene3D" id="1.10.287.110">
    <property type="entry name" value="DnaJ domain"/>
    <property type="match status" value="1"/>
</dbReference>
<dbReference type="Proteomes" id="UP000325286">
    <property type="component" value="Chromosome"/>
</dbReference>
<gene>
    <name evidence="4" type="ORF">UC8_58880</name>
</gene>
<dbReference type="OrthoDB" id="231919at2"/>
<accession>A0A5B9R9V9</accession>
<dbReference type="InterPro" id="IPR001623">
    <property type="entry name" value="DnaJ_domain"/>
</dbReference>
<dbReference type="SUPFAM" id="SSF46565">
    <property type="entry name" value="Chaperone J-domain"/>
    <property type="match status" value="1"/>
</dbReference>
<protein>
    <recommendedName>
        <fullName evidence="3">J domain-containing protein</fullName>
    </recommendedName>
</protein>
<feature type="transmembrane region" description="Helical" evidence="2">
    <location>
        <begin position="472"/>
        <end position="500"/>
    </location>
</feature>
<evidence type="ECO:0000256" key="1">
    <source>
        <dbReference type="SAM" id="MobiDB-lite"/>
    </source>
</evidence>
<feature type="domain" description="J" evidence="3">
    <location>
        <begin position="21"/>
        <end position="72"/>
    </location>
</feature>
<dbReference type="AlphaFoldDB" id="A0A5B9R9V9"/>
<feature type="compositionally biased region" description="Basic and acidic residues" evidence="1">
    <location>
        <begin position="14"/>
        <end position="24"/>
    </location>
</feature>
<evidence type="ECO:0000259" key="3">
    <source>
        <dbReference type="PROSITE" id="PS50076"/>
    </source>
</evidence>
<organism evidence="4 5">
    <name type="scientific">Roseimaritima ulvae</name>
    <dbReference type="NCBI Taxonomy" id="980254"/>
    <lineage>
        <taxon>Bacteria</taxon>
        <taxon>Pseudomonadati</taxon>
        <taxon>Planctomycetota</taxon>
        <taxon>Planctomycetia</taxon>
        <taxon>Pirellulales</taxon>
        <taxon>Pirellulaceae</taxon>
        <taxon>Roseimaritima</taxon>
    </lineage>
</organism>
<evidence type="ECO:0000313" key="5">
    <source>
        <dbReference type="Proteomes" id="UP000325286"/>
    </source>
</evidence>
<feature type="transmembrane region" description="Helical" evidence="2">
    <location>
        <begin position="442"/>
        <end position="466"/>
    </location>
</feature>
<feature type="region of interest" description="Disordered" evidence="1">
    <location>
        <begin position="1"/>
        <end position="26"/>
    </location>
</feature>
<keyword evidence="5" id="KW-1185">Reference proteome</keyword>
<dbReference type="SMART" id="SM00271">
    <property type="entry name" value="DnaJ"/>
    <property type="match status" value="1"/>
</dbReference>
<evidence type="ECO:0000256" key="2">
    <source>
        <dbReference type="SAM" id="Phobius"/>
    </source>
</evidence>
<evidence type="ECO:0000313" key="4">
    <source>
        <dbReference type="EMBL" id="QEG43831.1"/>
    </source>
</evidence>
<keyword evidence="2" id="KW-0472">Membrane</keyword>
<sequence length="578" mass="64959">MNAPADPNASDEPPWDRLPHDPRGFFDLQADDDVRSLKRAYNRLLRRFKPEKFPTEFQRIREAYEQLSEQLRYGTPDAANRSITVDTQNHEPTKSVTSTDTSATDTSANDVEYLDALLAALDPQLGDQQQGEPQSGESASVLELRKQLLLREHCSPREYLALALLSDLLPAAASAEPDPRSFSDWLLEGLRKHPDEAGLSELLKEYLSGDLAAEPRSQLLIQTAEVLSPSRFYLLTERVWDRLLQQVPFEQFKETLRKCQAAQGPTTTGRLVFYVHLLRAAIWKADEDWIAEIRDALEDSFFQLPPWTQYEMECLDALISYRGIRDRFTKLSDTARKIDQAIETYYSVAESEGDWAVLECQYAIAERGLFLARDFPLEDDLDEDRDNLLLVWQTITGEVEDRLGAESLELQPEQLTEPVQRLMLRMNERASRTERHSFGNMMVHAGLGVVLVTLVAAVCYLIRGVIDFSNAWILAGLADLGLALLALVVGAILGLVLAVIGAKGVTLLYSDVRMELLNLFRIQPLSVSEMAEVIAATEETTLDGQTVRYTNVVAKGILDDLAANFFSRSLQTLAMGEF</sequence>